<organism evidence="2">
    <name type="scientific">Ananas comosus var. bracteatus</name>
    <name type="common">red pineapple</name>
    <dbReference type="NCBI Taxonomy" id="296719"/>
    <lineage>
        <taxon>Eukaryota</taxon>
        <taxon>Viridiplantae</taxon>
        <taxon>Streptophyta</taxon>
        <taxon>Embryophyta</taxon>
        <taxon>Tracheophyta</taxon>
        <taxon>Spermatophyta</taxon>
        <taxon>Magnoliopsida</taxon>
        <taxon>Liliopsida</taxon>
        <taxon>Poales</taxon>
        <taxon>Bromeliaceae</taxon>
        <taxon>Bromelioideae</taxon>
        <taxon>Ananas</taxon>
    </lineage>
</organism>
<protein>
    <submittedName>
        <fullName evidence="2">Uncharacterized protein</fullName>
    </submittedName>
</protein>
<feature type="compositionally biased region" description="Basic residues" evidence="1">
    <location>
        <begin position="65"/>
        <end position="83"/>
    </location>
</feature>
<dbReference type="EMBL" id="LR862148">
    <property type="protein sequence ID" value="CAD1830360.1"/>
    <property type="molecule type" value="Genomic_DNA"/>
</dbReference>
<dbReference type="AlphaFoldDB" id="A0A6V7PHJ4"/>
<sequence>MSNFYAGEGTDNIEFIFSEITIATGEKITHCIKIYGEKRVAATAEKGGGGARVLDGDGGGEGGGGRRKRIRKQRGRRRRKKKRIRNGVNIIQIVFHPNSATFA</sequence>
<gene>
    <name evidence="2" type="ORF">CB5_LOCUS13571</name>
</gene>
<reference evidence="2" key="1">
    <citation type="submission" date="2020-07" db="EMBL/GenBank/DDBJ databases">
        <authorList>
            <person name="Lin J."/>
        </authorList>
    </citation>
    <scope>NUCLEOTIDE SEQUENCE</scope>
</reference>
<feature type="compositionally biased region" description="Gly residues" evidence="1">
    <location>
        <begin position="51"/>
        <end position="63"/>
    </location>
</feature>
<proteinExistence type="predicted"/>
<evidence type="ECO:0000256" key="1">
    <source>
        <dbReference type="SAM" id="MobiDB-lite"/>
    </source>
</evidence>
<feature type="region of interest" description="Disordered" evidence="1">
    <location>
        <begin position="51"/>
        <end position="83"/>
    </location>
</feature>
<evidence type="ECO:0000313" key="2">
    <source>
        <dbReference type="EMBL" id="CAD1830360.1"/>
    </source>
</evidence>
<accession>A0A6V7PHJ4</accession>
<name>A0A6V7PHJ4_ANACO</name>